<dbReference type="CDD" id="cd00093">
    <property type="entry name" value="HTH_XRE"/>
    <property type="match status" value="1"/>
</dbReference>
<dbReference type="OrthoDB" id="3504495at2"/>
<dbReference type="PROSITE" id="PS50943">
    <property type="entry name" value="HTH_CROC1"/>
    <property type="match status" value="1"/>
</dbReference>
<accession>A0A5J6HR42</accession>
<dbReference type="Proteomes" id="UP000326553">
    <property type="component" value="Chromosome"/>
</dbReference>
<organism evidence="2 3">
    <name type="scientific">Streptomyces alboniger</name>
    <dbReference type="NCBI Taxonomy" id="132473"/>
    <lineage>
        <taxon>Bacteria</taxon>
        <taxon>Bacillati</taxon>
        <taxon>Actinomycetota</taxon>
        <taxon>Actinomycetes</taxon>
        <taxon>Kitasatosporales</taxon>
        <taxon>Streptomycetaceae</taxon>
        <taxon>Streptomyces</taxon>
        <taxon>Streptomyces aurantiacus group</taxon>
    </lineage>
</organism>
<dbReference type="AlphaFoldDB" id="A0A5J6HR42"/>
<evidence type="ECO:0000259" key="1">
    <source>
        <dbReference type="PROSITE" id="PS50943"/>
    </source>
</evidence>
<evidence type="ECO:0000313" key="2">
    <source>
        <dbReference type="EMBL" id="QEV19315.1"/>
    </source>
</evidence>
<dbReference type="Gene3D" id="1.10.260.40">
    <property type="entry name" value="lambda repressor-like DNA-binding domains"/>
    <property type="match status" value="1"/>
</dbReference>
<dbReference type="InterPro" id="IPR001387">
    <property type="entry name" value="Cro/C1-type_HTH"/>
</dbReference>
<proteinExistence type="predicted"/>
<keyword evidence="3" id="KW-1185">Reference proteome</keyword>
<sequence>MGESLMLGDRLRVARKTRGLSAAQLAQRVAVSVSLLQKLESGARKATPSLISALARALHFGPEVLTGQPYYGDPEAEDGVHTVIPELRRILLCFDTPDELETRPRALPVLASEVDQIAALRRDARYVPMGPLLPPVITELTHVALGSRGEEQQKAFWHLARAYRAVNSLAHKMGHHDLGNTALERIRWAADRTGDPLMQVTAGFLVAGSMLRQGATESARRKLRGLRGELERLQPERSYTDDALAVDGALLLKLAVVESRENNPDGAEDLLAEAEQVARMAGNRDSLAYEMSFGPTNIKIHTVHALIDTGDSEQALARLDEWGQGGAGWVPPASTVGERSSHHHIDVASARLALGDRSGAFAELKRSRKIAPNHTRFHPSVRETLGSLLRMDTHPSAELSAFGTWAGVA</sequence>
<feature type="domain" description="HTH cro/C1-type" evidence="1">
    <location>
        <begin position="11"/>
        <end position="65"/>
    </location>
</feature>
<dbReference type="EMBL" id="CP023695">
    <property type="protein sequence ID" value="QEV19315.1"/>
    <property type="molecule type" value="Genomic_DNA"/>
</dbReference>
<gene>
    <name evidence="2" type="ORF">CP975_19015</name>
</gene>
<name>A0A5J6HR42_STRAD</name>
<dbReference type="Pfam" id="PF13560">
    <property type="entry name" value="HTH_31"/>
    <property type="match status" value="1"/>
</dbReference>
<reference evidence="2 3" key="1">
    <citation type="submission" date="2017-09" db="EMBL/GenBank/DDBJ databases">
        <authorList>
            <person name="Lee N."/>
            <person name="Cho B.-K."/>
        </authorList>
    </citation>
    <scope>NUCLEOTIDE SEQUENCE [LARGE SCALE GENOMIC DNA]</scope>
    <source>
        <strain evidence="2 3">ATCC 12461</strain>
    </source>
</reference>
<dbReference type="SUPFAM" id="SSF47413">
    <property type="entry name" value="lambda repressor-like DNA-binding domains"/>
    <property type="match status" value="1"/>
</dbReference>
<protein>
    <submittedName>
        <fullName evidence="2">XRE family transcriptional regulator</fullName>
    </submittedName>
</protein>
<dbReference type="KEGG" id="salw:CP975_19015"/>
<dbReference type="InterPro" id="IPR010982">
    <property type="entry name" value="Lambda_DNA-bd_dom_sf"/>
</dbReference>
<dbReference type="SMART" id="SM00530">
    <property type="entry name" value="HTH_XRE"/>
    <property type="match status" value="1"/>
</dbReference>
<evidence type="ECO:0000313" key="3">
    <source>
        <dbReference type="Proteomes" id="UP000326553"/>
    </source>
</evidence>
<dbReference type="GO" id="GO:0003677">
    <property type="term" value="F:DNA binding"/>
    <property type="evidence" value="ECO:0007669"/>
    <property type="project" value="InterPro"/>
</dbReference>